<evidence type="ECO:0000256" key="2">
    <source>
        <dbReference type="PROSITE-ProRule" id="PRU00169"/>
    </source>
</evidence>
<reference evidence="4 5" key="1">
    <citation type="submission" date="2017-11" db="EMBL/GenBank/DDBJ databases">
        <title>Complete genome of Rhizobium leguminosarum Norway, an ineffective micro-symbiont.</title>
        <authorList>
            <person name="Hoffrichter A."/>
            <person name="Liang J."/>
            <person name="Brachmann A."/>
            <person name="Marin M."/>
        </authorList>
    </citation>
    <scope>NUCLEOTIDE SEQUENCE [LARGE SCALE GENOMIC DNA]</scope>
    <source>
        <strain evidence="4 5">Norway</strain>
    </source>
</reference>
<proteinExistence type="predicted"/>
<sequence length="124" mass="13684">MVYPRALISVVDDDVSIRESLPVLLGSLGYDVDTFSSADEFLRSPRIDEIDCLILDIAMPEMSGPELFQSMIASERAIPVVFITGVEDERLRSRLISMGAIDCLYKPLSVDDLCQAVASALPFR</sequence>
<accession>A0A2K9Z2X7</accession>
<dbReference type="Proteomes" id="UP000238523">
    <property type="component" value="Chromosome"/>
</dbReference>
<dbReference type="RefSeq" id="WP_105006139.1">
    <property type="nucleotide sequence ID" value="NZ_CP025012.1"/>
</dbReference>
<feature type="domain" description="Response regulatory" evidence="3">
    <location>
        <begin position="7"/>
        <end position="121"/>
    </location>
</feature>
<dbReference type="GO" id="GO:0000160">
    <property type="term" value="P:phosphorelay signal transduction system"/>
    <property type="evidence" value="ECO:0007669"/>
    <property type="project" value="InterPro"/>
</dbReference>
<name>A0A2K9Z2X7_RHILE</name>
<organism evidence="4 5">
    <name type="scientific">Rhizobium leguminosarum</name>
    <dbReference type="NCBI Taxonomy" id="384"/>
    <lineage>
        <taxon>Bacteria</taxon>
        <taxon>Pseudomonadati</taxon>
        <taxon>Pseudomonadota</taxon>
        <taxon>Alphaproteobacteria</taxon>
        <taxon>Hyphomicrobiales</taxon>
        <taxon>Rhizobiaceae</taxon>
        <taxon>Rhizobium/Agrobacterium group</taxon>
        <taxon>Rhizobium</taxon>
    </lineage>
</organism>
<dbReference type="EMBL" id="CP025012">
    <property type="protein sequence ID" value="AUW42588.1"/>
    <property type="molecule type" value="Genomic_DNA"/>
</dbReference>
<evidence type="ECO:0000256" key="1">
    <source>
        <dbReference type="ARBA" id="ARBA00022553"/>
    </source>
</evidence>
<keyword evidence="1 2" id="KW-0597">Phosphoprotein</keyword>
<dbReference type="Pfam" id="PF00072">
    <property type="entry name" value="Response_reg"/>
    <property type="match status" value="1"/>
</dbReference>
<dbReference type="SMART" id="SM00448">
    <property type="entry name" value="REC"/>
    <property type="match status" value="1"/>
</dbReference>
<dbReference type="PROSITE" id="PS50110">
    <property type="entry name" value="RESPONSE_REGULATORY"/>
    <property type="match status" value="1"/>
</dbReference>
<dbReference type="SUPFAM" id="SSF52172">
    <property type="entry name" value="CheY-like"/>
    <property type="match status" value="1"/>
</dbReference>
<evidence type="ECO:0000259" key="3">
    <source>
        <dbReference type="PROSITE" id="PS50110"/>
    </source>
</evidence>
<dbReference type="Gene3D" id="3.40.50.2300">
    <property type="match status" value="1"/>
</dbReference>
<gene>
    <name evidence="4" type="ORF">CUJ84_Chr002227</name>
</gene>
<dbReference type="AlphaFoldDB" id="A0A2K9Z2X7"/>
<evidence type="ECO:0000313" key="4">
    <source>
        <dbReference type="EMBL" id="AUW42588.1"/>
    </source>
</evidence>
<dbReference type="PANTHER" id="PTHR44591:SF25">
    <property type="entry name" value="CHEMOTAXIS TWO-COMPONENT RESPONSE REGULATOR"/>
    <property type="match status" value="1"/>
</dbReference>
<dbReference type="InterPro" id="IPR001789">
    <property type="entry name" value="Sig_transdc_resp-reg_receiver"/>
</dbReference>
<evidence type="ECO:0000313" key="5">
    <source>
        <dbReference type="Proteomes" id="UP000238523"/>
    </source>
</evidence>
<feature type="modified residue" description="4-aspartylphosphate" evidence="2">
    <location>
        <position position="56"/>
    </location>
</feature>
<dbReference type="InterPro" id="IPR011006">
    <property type="entry name" value="CheY-like_superfamily"/>
</dbReference>
<protein>
    <recommendedName>
        <fullName evidence="3">Response regulatory domain-containing protein</fullName>
    </recommendedName>
</protein>
<dbReference type="InterPro" id="IPR050595">
    <property type="entry name" value="Bact_response_regulator"/>
</dbReference>
<dbReference type="PANTHER" id="PTHR44591">
    <property type="entry name" value="STRESS RESPONSE REGULATOR PROTEIN 1"/>
    <property type="match status" value="1"/>
</dbReference>